<protein>
    <recommendedName>
        <fullName evidence="4">TraX protein</fullName>
    </recommendedName>
</protein>
<feature type="transmembrane region" description="Helical" evidence="1">
    <location>
        <begin position="81"/>
        <end position="100"/>
    </location>
</feature>
<evidence type="ECO:0000256" key="1">
    <source>
        <dbReference type="SAM" id="Phobius"/>
    </source>
</evidence>
<keyword evidence="1" id="KW-0812">Transmembrane</keyword>
<feature type="transmembrane region" description="Helical" evidence="1">
    <location>
        <begin position="181"/>
        <end position="200"/>
    </location>
</feature>
<dbReference type="Pfam" id="PF05857">
    <property type="entry name" value="TraX"/>
    <property type="match status" value="1"/>
</dbReference>
<feature type="transmembrane region" description="Helical" evidence="1">
    <location>
        <begin position="212"/>
        <end position="232"/>
    </location>
</feature>
<dbReference type="AlphaFoldDB" id="A0A9D9N758"/>
<proteinExistence type="predicted"/>
<feature type="transmembrane region" description="Helical" evidence="1">
    <location>
        <begin position="45"/>
        <end position="69"/>
    </location>
</feature>
<organism evidence="2 3">
    <name type="scientific">Candidatus Scybalomonas excrementavium</name>
    <dbReference type="NCBI Taxonomy" id="2840943"/>
    <lineage>
        <taxon>Bacteria</taxon>
        <taxon>Bacillati</taxon>
        <taxon>Bacillota</taxon>
        <taxon>Clostridia</taxon>
        <taxon>Lachnospirales</taxon>
        <taxon>Lachnospiraceae</taxon>
        <taxon>Lachnospiraceae incertae sedis</taxon>
        <taxon>Candidatus Scybalomonas</taxon>
    </lineage>
</organism>
<name>A0A9D9N758_9FIRM</name>
<comment type="caution">
    <text evidence="2">The sequence shown here is derived from an EMBL/GenBank/DDBJ whole genome shotgun (WGS) entry which is preliminary data.</text>
</comment>
<evidence type="ECO:0000313" key="3">
    <source>
        <dbReference type="Proteomes" id="UP000823618"/>
    </source>
</evidence>
<evidence type="ECO:0008006" key="4">
    <source>
        <dbReference type="Google" id="ProtNLM"/>
    </source>
</evidence>
<keyword evidence="1" id="KW-1133">Transmembrane helix</keyword>
<feature type="transmembrane region" description="Helical" evidence="1">
    <location>
        <begin position="106"/>
        <end position="128"/>
    </location>
</feature>
<feature type="transmembrane region" description="Helical" evidence="1">
    <location>
        <begin position="140"/>
        <end position="169"/>
    </location>
</feature>
<reference evidence="2" key="2">
    <citation type="journal article" date="2021" name="PeerJ">
        <title>Extensive microbial diversity within the chicken gut microbiome revealed by metagenomics and culture.</title>
        <authorList>
            <person name="Gilroy R."/>
            <person name="Ravi A."/>
            <person name="Getino M."/>
            <person name="Pursley I."/>
            <person name="Horton D.L."/>
            <person name="Alikhan N.F."/>
            <person name="Baker D."/>
            <person name="Gharbi K."/>
            <person name="Hall N."/>
            <person name="Watson M."/>
            <person name="Adriaenssens E.M."/>
            <person name="Foster-Nyarko E."/>
            <person name="Jarju S."/>
            <person name="Secka A."/>
            <person name="Antonio M."/>
            <person name="Oren A."/>
            <person name="Chaudhuri R.R."/>
            <person name="La Ragione R."/>
            <person name="Hildebrand F."/>
            <person name="Pallen M.J."/>
        </authorList>
    </citation>
    <scope>NUCLEOTIDE SEQUENCE</scope>
    <source>
        <strain evidence="2">E3-2379</strain>
    </source>
</reference>
<dbReference type="Proteomes" id="UP000823618">
    <property type="component" value="Unassembled WGS sequence"/>
</dbReference>
<dbReference type="InterPro" id="IPR008875">
    <property type="entry name" value="TraX"/>
</dbReference>
<gene>
    <name evidence="2" type="ORF">IAC13_01970</name>
</gene>
<dbReference type="EMBL" id="JADIML010000060">
    <property type="protein sequence ID" value="MBO8462680.1"/>
    <property type="molecule type" value="Genomic_DNA"/>
</dbReference>
<sequence>MDIQTDRKGLSNSTLKLIAITTMFLDHIGAVLLEPYIMRYYYPQWLFYVDFILRLIGRIAFPIFIFLLLEGVEHTRNRKKYGIQLAVFAWIAEIPFNLAVHGTWFYFGYQNVMFTLFLGYIAILIYEYGSKKEFHFLLKWFGIIVCILIAHIGKTDYGAFGVIAIFLLYRIKKEKKSLCKFGSLLFIWEISAPLAFAFIANYNGTRGLKMKYIFYWFYPVHLLLFGFIRVYYLHC</sequence>
<keyword evidence="1" id="KW-0472">Membrane</keyword>
<accession>A0A9D9N758</accession>
<reference evidence="2" key="1">
    <citation type="submission" date="2020-10" db="EMBL/GenBank/DDBJ databases">
        <authorList>
            <person name="Gilroy R."/>
        </authorList>
    </citation>
    <scope>NUCLEOTIDE SEQUENCE</scope>
    <source>
        <strain evidence="2">E3-2379</strain>
    </source>
</reference>
<feature type="transmembrane region" description="Helical" evidence="1">
    <location>
        <begin position="14"/>
        <end position="33"/>
    </location>
</feature>
<evidence type="ECO:0000313" key="2">
    <source>
        <dbReference type="EMBL" id="MBO8462680.1"/>
    </source>
</evidence>